<reference evidence="2 3" key="1">
    <citation type="submission" date="2023-11" db="EMBL/GenBank/DDBJ databases">
        <title>Analysis of the Genomes of Mucilaginibacter gossypii cycad 4 and M. sabulilitoris SNA2: microbes with the potential for plant growth promotion.</title>
        <authorList>
            <person name="Hirsch A.M."/>
            <person name="Humm E."/>
            <person name="Rubbi M."/>
            <person name="Del Vecchio G."/>
            <person name="Ha S.M."/>
            <person name="Pellegrini M."/>
            <person name="Gunsalus R.P."/>
        </authorList>
    </citation>
    <scope>NUCLEOTIDE SEQUENCE [LARGE SCALE GENOMIC DNA]</scope>
    <source>
        <strain evidence="2 3">SNA2</strain>
    </source>
</reference>
<keyword evidence="3" id="KW-1185">Reference proteome</keyword>
<dbReference type="CDD" id="cd06661">
    <property type="entry name" value="GGCT_like"/>
    <property type="match status" value="1"/>
</dbReference>
<evidence type="ECO:0000313" key="2">
    <source>
        <dbReference type="EMBL" id="WPU92585.1"/>
    </source>
</evidence>
<dbReference type="Gene3D" id="3.10.490.10">
    <property type="entry name" value="Gamma-glutamyl cyclotransferase-like"/>
    <property type="match status" value="1"/>
</dbReference>
<sequence>MEQINPHLFVYGTLLDANNRYGAYLQQHCTLLSSGKFKGLLYDMGEYPGAIANTDCEHYVYGNIYLMDEPEKILELIDDYEGCGDDQEQPNLFSRVLTIIETTDGPVECWIYVYNLPVDGLLLIKSGRYK</sequence>
<gene>
    <name evidence="2" type="ORF">SNE25_24995</name>
</gene>
<organism evidence="2 3">
    <name type="scientific">Mucilaginibacter sabulilitoris</name>
    <dbReference type="NCBI Taxonomy" id="1173583"/>
    <lineage>
        <taxon>Bacteria</taxon>
        <taxon>Pseudomonadati</taxon>
        <taxon>Bacteroidota</taxon>
        <taxon>Sphingobacteriia</taxon>
        <taxon>Sphingobacteriales</taxon>
        <taxon>Sphingobacteriaceae</taxon>
        <taxon>Mucilaginibacter</taxon>
    </lineage>
</organism>
<feature type="domain" description="Gamma-glutamylcyclotransferase AIG2-like" evidence="1">
    <location>
        <begin position="8"/>
        <end position="130"/>
    </location>
</feature>
<evidence type="ECO:0000259" key="1">
    <source>
        <dbReference type="Pfam" id="PF06094"/>
    </source>
</evidence>
<dbReference type="EMBL" id="CP139558">
    <property type="protein sequence ID" value="WPU92585.1"/>
    <property type="molecule type" value="Genomic_DNA"/>
</dbReference>
<protein>
    <submittedName>
        <fullName evidence="2">Gamma-glutamylcyclotransferase family protein</fullName>
    </submittedName>
</protein>
<proteinExistence type="predicted"/>
<dbReference type="InterPro" id="IPR036568">
    <property type="entry name" value="GGCT-like_sf"/>
</dbReference>
<dbReference type="Proteomes" id="UP001324380">
    <property type="component" value="Chromosome"/>
</dbReference>
<dbReference type="Pfam" id="PF06094">
    <property type="entry name" value="GGACT"/>
    <property type="match status" value="1"/>
</dbReference>
<evidence type="ECO:0000313" key="3">
    <source>
        <dbReference type="Proteomes" id="UP001324380"/>
    </source>
</evidence>
<name>A0ABZ0TM15_9SPHI</name>
<dbReference type="InterPro" id="IPR013024">
    <property type="entry name" value="GGCT-like"/>
</dbReference>
<accession>A0ABZ0TM15</accession>
<dbReference type="SUPFAM" id="SSF110857">
    <property type="entry name" value="Gamma-glutamyl cyclotransferase-like"/>
    <property type="match status" value="1"/>
</dbReference>
<dbReference type="RefSeq" id="WP_321561746.1">
    <property type="nucleotide sequence ID" value="NZ_CP139558.1"/>
</dbReference>
<dbReference type="InterPro" id="IPR009288">
    <property type="entry name" value="AIG2-like_dom"/>
</dbReference>